<dbReference type="Proteomes" id="UP000605970">
    <property type="component" value="Unassembled WGS sequence"/>
</dbReference>
<dbReference type="InterPro" id="IPR001079">
    <property type="entry name" value="Galectin_CRD"/>
</dbReference>
<dbReference type="EMBL" id="JABEBT010000086">
    <property type="protein sequence ID" value="KAF7633060.1"/>
    <property type="molecule type" value="Genomic_DNA"/>
</dbReference>
<dbReference type="GO" id="GO:0030246">
    <property type="term" value="F:carbohydrate binding"/>
    <property type="evidence" value="ECO:0007669"/>
    <property type="project" value="UniProtKB-KW"/>
</dbReference>
<name>A0A8S9ZIG9_9BILA</name>
<comment type="caution">
    <text evidence="4">The sequence shown here is derived from an EMBL/GenBank/DDBJ whole genome shotgun (WGS) entry which is preliminary data.</text>
</comment>
<dbReference type="InterPro" id="IPR013320">
    <property type="entry name" value="ConA-like_dom_sf"/>
</dbReference>
<evidence type="ECO:0000259" key="3">
    <source>
        <dbReference type="PROSITE" id="PS51304"/>
    </source>
</evidence>
<evidence type="ECO:0000313" key="5">
    <source>
        <dbReference type="Proteomes" id="UP000605970"/>
    </source>
</evidence>
<accession>A0A8S9ZIG9</accession>
<dbReference type="Gene3D" id="2.60.120.200">
    <property type="match status" value="1"/>
</dbReference>
<reference evidence="4" key="1">
    <citation type="journal article" date="2020" name="Ecol. Evol.">
        <title>Genome structure and content of the rice root-knot nematode (Meloidogyne graminicola).</title>
        <authorList>
            <person name="Phan N.T."/>
            <person name="Danchin E.G.J."/>
            <person name="Klopp C."/>
            <person name="Perfus-Barbeoch L."/>
            <person name="Kozlowski D.K."/>
            <person name="Koutsovoulos G.D."/>
            <person name="Lopez-Roques C."/>
            <person name="Bouchez O."/>
            <person name="Zahm M."/>
            <person name="Besnard G."/>
            <person name="Bellafiore S."/>
        </authorList>
    </citation>
    <scope>NUCLEOTIDE SEQUENCE</scope>
    <source>
        <strain evidence="4">VN-18</strain>
    </source>
</reference>
<feature type="domain" description="Galectin" evidence="3">
    <location>
        <begin position="204"/>
        <end position="352"/>
    </location>
</feature>
<evidence type="ECO:0000313" key="4">
    <source>
        <dbReference type="EMBL" id="KAF7633060.1"/>
    </source>
</evidence>
<organism evidence="4 5">
    <name type="scientific">Meloidogyne graminicola</name>
    <dbReference type="NCBI Taxonomy" id="189291"/>
    <lineage>
        <taxon>Eukaryota</taxon>
        <taxon>Metazoa</taxon>
        <taxon>Ecdysozoa</taxon>
        <taxon>Nematoda</taxon>
        <taxon>Chromadorea</taxon>
        <taxon>Rhabditida</taxon>
        <taxon>Tylenchina</taxon>
        <taxon>Tylenchomorpha</taxon>
        <taxon>Tylenchoidea</taxon>
        <taxon>Meloidogynidae</taxon>
        <taxon>Meloidogyninae</taxon>
        <taxon>Meloidogyne</taxon>
    </lineage>
</organism>
<feature type="signal peptide" evidence="2">
    <location>
        <begin position="1"/>
        <end position="21"/>
    </location>
</feature>
<dbReference type="OrthoDB" id="5903833at2759"/>
<evidence type="ECO:0000256" key="1">
    <source>
        <dbReference type="ARBA" id="ARBA00022734"/>
    </source>
</evidence>
<dbReference type="SUPFAM" id="SSF49899">
    <property type="entry name" value="Concanavalin A-like lectins/glucanases"/>
    <property type="match status" value="1"/>
</dbReference>
<keyword evidence="5" id="KW-1185">Reference proteome</keyword>
<dbReference type="PROSITE" id="PS51304">
    <property type="entry name" value="GALECTIN"/>
    <property type="match status" value="1"/>
</dbReference>
<proteinExistence type="predicted"/>
<dbReference type="AlphaFoldDB" id="A0A8S9ZIG9"/>
<keyword evidence="1" id="KW-0430">Lectin</keyword>
<sequence>MSINNLIKFLLIVLLSDYVNVQRYYNEDYAYLTDMKTTHHQLPYNVYDQCKLQPGQFEHNAYGFVFKLPENLMCDEYQLINVSYFDIELVSKNSIATQVHEINIIKYKYIEDKHVQGKRIEFPKDDQIFKEYFSKISKQVYLHRYAGLWTLGLNMLPSAAQQELNLFVYRGCACGMEAWMDGKFELFDYRKDEEEQLKFPYLKYKIDLPELKKYGNILCFEGMVAKAEEMLGENNIEIYLLNNANDFHQKLGSTVLFLNFTFENINHFETKSSLILNSFNNGTWENAEIHNNPIGQTSVHIIIKIYATEHSYKISINEATDYIYFNHRYPVWAITNAMVTGNIKNLTFSSPKCKELEKNTKEFPPYKIPSNLKMIPGRLRKTNEIIIKGKIPTPFNEPIKVYLLHKALEWNEQFGSTIFYLNITRNCSSMNAYLKDKLFELSLVYDKRKKYNRAIVFTNRKENFELKMELCREGIKICYLSIDYGESNNEEERGCGDCINNNILCKTCNTENCNNDEFFETFHFCYENNGNWKECNEEKVCYYAKGEDNKVYRGCGKKPEENVQFVSCNQKLCNTKELFDKTLFCLERKSGETQTIKMINECTKQCGVERLSNGEFNKGCGNCPSLTCKTCSGHLCNDGKDLKYYCKDFNEGKQKECENPECNVYKEIQDNKLSKIGGSCGKCLSNNIPCRTCNTLLCNNEEFFNKVYYCWTKENIVIECNIEKQKNICYYAVINDKTIRQGCGICSKDNSIECVNCKNKYFKKGCGKCTNKACKECNKNRCNNWENIKYYCKSSNETNGVNECDNPNCFIIKLNNKDKYKYNCGKCPTSKYDPLFSNLCAECNNGPLCNTEEFFKKQLFCLIKTENSLITTKETRVCKEKCFVESDQTTGILIQGCGNCTIKNTIDCTLCNDTNYCNEENKVKKHCWKDIKKGEICKVIYSKPCYTWRNSSNEVKRGCGSCPFFTCEECKGNRCNNEEKPPYYCFGFKANYKKCKESYCYIAKIEDTIKDNKIEQFKYDCGKCPSDVLDFYEENKKINMSNVQCVDCNNKPACNSDSFFKSKLFCWEKSVNNWLATKGKRICQKGICFIGLDKNDTVQGCGNCSEYKNLTKCNECSSPLCNDETKLPQPRMCYYLNAYFKTSKVMNKTCHHLIENCYIAIDVFMRVEQNCGNCPPNYKNCKTCNETNFCNNSTLIPIPTTKTSVVIPTSTSTITTKTTTFKKHTTRMKNTTINVFTITKSSANINKLKIELLMMFIIWKVIYYVIQDVEFYFLFVI</sequence>
<keyword evidence="2" id="KW-0732">Signal</keyword>
<protein>
    <recommendedName>
        <fullName evidence="3">Galectin domain-containing protein</fullName>
    </recommendedName>
</protein>
<dbReference type="Pfam" id="PF00337">
    <property type="entry name" value="Gal-bind_lectin"/>
    <property type="match status" value="1"/>
</dbReference>
<gene>
    <name evidence="4" type="ORF">Mgra_00007554</name>
</gene>
<feature type="chain" id="PRO_5035823934" description="Galectin domain-containing protein" evidence="2">
    <location>
        <begin position="22"/>
        <end position="1277"/>
    </location>
</feature>
<evidence type="ECO:0000256" key="2">
    <source>
        <dbReference type="SAM" id="SignalP"/>
    </source>
</evidence>